<feature type="non-terminal residue" evidence="1">
    <location>
        <position position="229"/>
    </location>
</feature>
<reference evidence="1" key="1">
    <citation type="journal article" date="2020" name="Fungal Divers.">
        <title>Resolving the Mortierellaceae phylogeny through synthesis of multi-gene phylogenetics and phylogenomics.</title>
        <authorList>
            <person name="Vandepol N."/>
            <person name="Liber J."/>
            <person name="Desiro A."/>
            <person name="Na H."/>
            <person name="Kennedy M."/>
            <person name="Barry K."/>
            <person name="Grigoriev I.V."/>
            <person name="Miller A.N."/>
            <person name="O'Donnell K."/>
            <person name="Stajich J.E."/>
            <person name="Bonito G."/>
        </authorList>
    </citation>
    <scope>NUCLEOTIDE SEQUENCE</scope>
    <source>
        <strain evidence="1">NRRL 2769</strain>
    </source>
</reference>
<protein>
    <submittedName>
        <fullName evidence="1">Uncharacterized protein</fullName>
    </submittedName>
</protein>
<proteinExistence type="predicted"/>
<evidence type="ECO:0000313" key="1">
    <source>
        <dbReference type="EMBL" id="KAF9994438.1"/>
    </source>
</evidence>
<comment type="caution">
    <text evidence="1">The sequence shown here is derived from an EMBL/GenBank/DDBJ whole genome shotgun (WGS) entry which is preliminary data.</text>
</comment>
<sequence length="229" mass="25496">MYIQHVFSRNDINDINDLDQDILQHLCVPLTDNDIAKAEQEVNATAASTSANAIATPPTTSAITLAVDDNDEDQDQDSHQEDEDTGKNKQRAFLQSVMCCLYSKNRPADGTSASNFIIRLEECHLLSSSDVHPRGYPRQLTQYTPANMVRAISSQMSVELKNHFKKGSCELHIKLKKMVNKGQLPLESDVKLRKDISSIENFVRLNAIAKGARTPIPLSQVKHGFVTFS</sequence>
<name>A0A9P6ME57_9FUNG</name>
<dbReference type="EMBL" id="JAAAID010004066">
    <property type="protein sequence ID" value="KAF9994438.1"/>
    <property type="molecule type" value="Genomic_DNA"/>
</dbReference>
<gene>
    <name evidence="1" type="ORF">BGZ80_007807</name>
</gene>
<organism evidence="1 2">
    <name type="scientific">Entomortierella chlamydospora</name>
    <dbReference type="NCBI Taxonomy" id="101097"/>
    <lineage>
        <taxon>Eukaryota</taxon>
        <taxon>Fungi</taxon>
        <taxon>Fungi incertae sedis</taxon>
        <taxon>Mucoromycota</taxon>
        <taxon>Mortierellomycotina</taxon>
        <taxon>Mortierellomycetes</taxon>
        <taxon>Mortierellales</taxon>
        <taxon>Mortierellaceae</taxon>
        <taxon>Entomortierella</taxon>
    </lineage>
</organism>
<dbReference type="AlphaFoldDB" id="A0A9P6ME57"/>
<accession>A0A9P6ME57</accession>
<evidence type="ECO:0000313" key="2">
    <source>
        <dbReference type="Proteomes" id="UP000703661"/>
    </source>
</evidence>
<dbReference type="Proteomes" id="UP000703661">
    <property type="component" value="Unassembled WGS sequence"/>
</dbReference>
<keyword evidence="2" id="KW-1185">Reference proteome</keyword>